<evidence type="ECO:0000256" key="4">
    <source>
        <dbReference type="ARBA" id="ARBA00022692"/>
    </source>
</evidence>
<evidence type="ECO:0000313" key="10">
    <source>
        <dbReference type="EMBL" id="KAJ7354858.1"/>
    </source>
</evidence>
<keyword evidence="4 8" id="KW-0812">Transmembrane</keyword>
<accession>A0A9W9YLI6</accession>
<sequence>MNVSALMNFTSTPWDSPSTSTINTYASRMNTEEYFSNKTTASTVEAQENLNPILLAFILQSSIIVVVFGNALVLIALACYRNWTSADVLLFSLSLADILDSIVALQLITIVKFFMGKHMVEPLCNVFVGLVYTFRVASATTVTVIAVERAMLLVQPFRHHTLITPSRIKKFVVGIWLFSVFSAILPFIGVGHSGFRNGVCFSQLYDLGKAYAIYIEVLGAIQMIAVLASYFAIKFSGKMFIRRQTVMARHNGSIKLGSPPSLRGESTQIPSNTSGVRNVRKLTLMMGIVVIVYYISWLPFLVSHT</sequence>
<dbReference type="Proteomes" id="UP001163046">
    <property type="component" value="Unassembled WGS sequence"/>
</dbReference>
<evidence type="ECO:0000256" key="1">
    <source>
        <dbReference type="ARBA" id="ARBA00004100"/>
    </source>
</evidence>
<feature type="transmembrane region" description="Helical" evidence="8">
    <location>
        <begin position="211"/>
        <end position="233"/>
    </location>
</feature>
<dbReference type="GO" id="GO:0004997">
    <property type="term" value="F:thyrotropin-releasing hormone receptor activity"/>
    <property type="evidence" value="ECO:0007669"/>
    <property type="project" value="InterPro"/>
</dbReference>
<feature type="transmembrane region" description="Helical" evidence="8">
    <location>
        <begin position="53"/>
        <end position="77"/>
    </location>
</feature>
<feature type="domain" description="G-protein coupled receptors family 1 profile" evidence="9">
    <location>
        <begin position="69"/>
        <end position="305"/>
    </location>
</feature>
<dbReference type="CDD" id="cd00637">
    <property type="entry name" value="7tm_classA_rhodopsin-like"/>
    <property type="match status" value="1"/>
</dbReference>
<dbReference type="Gene3D" id="1.20.1070.10">
    <property type="entry name" value="Rhodopsin 7-helix transmembrane proteins"/>
    <property type="match status" value="1"/>
</dbReference>
<keyword evidence="5 8" id="KW-1133">Transmembrane helix</keyword>
<evidence type="ECO:0000256" key="8">
    <source>
        <dbReference type="SAM" id="Phobius"/>
    </source>
</evidence>
<evidence type="ECO:0000256" key="5">
    <source>
        <dbReference type="ARBA" id="ARBA00022989"/>
    </source>
</evidence>
<organism evidence="10 11">
    <name type="scientific">Desmophyllum pertusum</name>
    <dbReference type="NCBI Taxonomy" id="174260"/>
    <lineage>
        <taxon>Eukaryota</taxon>
        <taxon>Metazoa</taxon>
        <taxon>Cnidaria</taxon>
        <taxon>Anthozoa</taxon>
        <taxon>Hexacorallia</taxon>
        <taxon>Scleractinia</taxon>
        <taxon>Caryophylliina</taxon>
        <taxon>Caryophylliidae</taxon>
        <taxon>Desmophyllum</taxon>
    </lineage>
</organism>
<name>A0A9W9YLI6_9CNID</name>
<comment type="subcellular location">
    <subcellularLocation>
        <location evidence="2">Membrane</location>
    </subcellularLocation>
</comment>
<proteinExistence type="predicted"/>
<dbReference type="PANTHER" id="PTHR46061:SF3">
    <property type="entry name" value="THYROTROPIN-RELEASING HORMONE RECEPTOR"/>
    <property type="match status" value="1"/>
</dbReference>
<dbReference type="EMBL" id="MU827332">
    <property type="protein sequence ID" value="KAJ7354858.1"/>
    <property type="molecule type" value="Genomic_DNA"/>
</dbReference>
<feature type="transmembrane region" description="Helical" evidence="8">
    <location>
        <begin position="89"/>
        <end position="114"/>
    </location>
</feature>
<dbReference type="AlphaFoldDB" id="A0A9W9YLI6"/>
<keyword evidence="11" id="KW-1185">Reference proteome</keyword>
<evidence type="ECO:0000256" key="7">
    <source>
        <dbReference type="ARBA" id="ARBA00032251"/>
    </source>
</evidence>
<dbReference type="PROSITE" id="PS50262">
    <property type="entry name" value="G_PROTEIN_RECEP_F1_2"/>
    <property type="match status" value="1"/>
</dbReference>
<dbReference type="InterPro" id="IPR017452">
    <property type="entry name" value="GPCR_Rhodpsn_7TM"/>
</dbReference>
<feature type="transmembrane region" description="Helical" evidence="8">
    <location>
        <begin position="126"/>
        <end position="147"/>
    </location>
</feature>
<dbReference type="Pfam" id="PF00001">
    <property type="entry name" value="7tm_1"/>
    <property type="match status" value="1"/>
</dbReference>
<evidence type="ECO:0000313" key="11">
    <source>
        <dbReference type="Proteomes" id="UP001163046"/>
    </source>
</evidence>
<dbReference type="PRINTS" id="PR00237">
    <property type="entry name" value="GPCRRHODOPSN"/>
</dbReference>
<gene>
    <name evidence="10" type="ORF">OS493_029865</name>
</gene>
<feature type="transmembrane region" description="Helical" evidence="8">
    <location>
        <begin position="168"/>
        <end position="191"/>
    </location>
</feature>
<dbReference type="InterPro" id="IPR000276">
    <property type="entry name" value="GPCR_Rhodpsn"/>
</dbReference>
<comment type="function">
    <text evidence="1">Receptor for thyrotropin-releasing hormone (TRH). Upon ligand binding, this G-protein-coupled receptor triggers activation of the phosphatidylinositol (IP3)-calcium-protein kinase C (PKC) pathway.</text>
</comment>
<evidence type="ECO:0000256" key="3">
    <source>
        <dbReference type="ARBA" id="ARBA00018873"/>
    </source>
</evidence>
<comment type="caution">
    <text evidence="10">The sequence shown here is derived from an EMBL/GenBank/DDBJ whole genome shotgun (WGS) entry which is preliminary data.</text>
</comment>
<protein>
    <recommendedName>
        <fullName evidence="3">Thyrotropin-releasing hormone receptor</fullName>
    </recommendedName>
    <alternativeName>
        <fullName evidence="7">Thyroliberin receptor</fullName>
    </alternativeName>
</protein>
<keyword evidence="6 8" id="KW-0472">Membrane</keyword>
<dbReference type="PANTHER" id="PTHR46061">
    <property type="entry name" value="THYROTROPIN-RELEASING HORMONE RECEPTOR"/>
    <property type="match status" value="1"/>
</dbReference>
<evidence type="ECO:0000256" key="6">
    <source>
        <dbReference type="ARBA" id="ARBA00023136"/>
    </source>
</evidence>
<dbReference type="GO" id="GO:0016020">
    <property type="term" value="C:membrane"/>
    <property type="evidence" value="ECO:0007669"/>
    <property type="project" value="UniProtKB-SubCell"/>
</dbReference>
<dbReference type="OrthoDB" id="5959154at2759"/>
<dbReference type="InterPro" id="IPR002120">
    <property type="entry name" value="TRH_rcpt_1"/>
</dbReference>
<reference evidence="10" key="1">
    <citation type="submission" date="2023-01" db="EMBL/GenBank/DDBJ databases">
        <title>Genome assembly of the deep-sea coral Lophelia pertusa.</title>
        <authorList>
            <person name="Herrera S."/>
            <person name="Cordes E."/>
        </authorList>
    </citation>
    <scope>NUCLEOTIDE SEQUENCE</scope>
    <source>
        <strain evidence="10">USNM1676648</strain>
        <tissue evidence="10">Polyp</tissue>
    </source>
</reference>
<evidence type="ECO:0000259" key="9">
    <source>
        <dbReference type="PROSITE" id="PS50262"/>
    </source>
</evidence>
<dbReference type="SUPFAM" id="SSF81321">
    <property type="entry name" value="Family A G protein-coupled receptor-like"/>
    <property type="match status" value="1"/>
</dbReference>
<evidence type="ECO:0000256" key="2">
    <source>
        <dbReference type="ARBA" id="ARBA00004370"/>
    </source>
</evidence>
<feature type="transmembrane region" description="Helical" evidence="8">
    <location>
        <begin position="282"/>
        <end position="302"/>
    </location>
</feature>